<organism evidence="2">
    <name type="scientific">Oryza brachyantha</name>
    <name type="common">malo sina</name>
    <dbReference type="NCBI Taxonomy" id="4533"/>
    <lineage>
        <taxon>Eukaryota</taxon>
        <taxon>Viridiplantae</taxon>
        <taxon>Streptophyta</taxon>
        <taxon>Embryophyta</taxon>
        <taxon>Tracheophyta</taxon>
        <taxon>Spermatophyta</taxon>
        <taxon>Magnoliopsida</taxon>
        <taxon>Liliopsida</taxon>
        <taxon>Poales</taxon>
        <taxon>Poaceae</taxon>
        <taxon>BOP clade</taxon>
        <taxon>Oryzoideae</taxon>
        <taxon>Oryzeae</taxon>
        <taxon>Oryzinae</taxon>
        <taxon>Oryza</taxon>
    </lineage>
</organism>
<dbReference type="Proteomes" id="UP000006038">
    <property type="component" value="Chromosome 4"/>
</dbReference>
<reference evidence="2" key="2">
    <citation type="submission" date="2013-04" db="UniProtKB">
        <authorList>
            <consortium name="EnsemblPlants"/>
        </authorList>
    </citation>
    <scope>IDENTIFICATION</scope>
</reference>
<protein>
    <submittedName>
        <fullName evidence="2">Uncharacterized protein</fullName>
    </submittedName>
</protein>
<evidence type="ECO:0000256" key="1">
    <source>
        <dbReference type="SAM" id="MobiDB-lite"/>
    </source>
</evidence>
<dbReference type="Gramene" id="OB04G37200.1">
    <property type="protein sequence ID" value="OB04G37200.1"/>
    <property type="gene ID" value="OB04G37200"/>
</dbReference>
<name>J3M2U5_ORYBR</name>
<dbReference type="HOGENOM" id="CLU_2609872_0_0_1"/>
<accession>J3M2U5</accession>
<reference evidence="2" key="1">
    <citation type="journal article" date="2013" name="Nat. Commun.">
        <title>Whole-genome sequencing of Oryza brachyantha reveals mechanisms underlying Oryza genome evolution.</title>
        <authorList>
            <person name="Chen J."/>
            <person name="Huang Q."/>
            <person name="Gao D."/>
            <person name="Wang J."/>
            <person name="Lang Y."/>
            <person name="Liu T."/>
            <person name="Li B."/>
            <person name="Bai Z."/>
            <person name="Luis Goicoechea J."/>
            <person name="Liang C."/>
            <person name="Chen C."/>
            <person name="Zhang W."/>
            <person name="Sun S."/>
            <person name="Liao Y."/>
            <person name="Zhang X."/>
            <person name="Yang L."/>
            <person name="Song C."/>
            <person name="Wang M."/>
            <person name="Shi J."/>
            <person name="Liu G."/>
            <person name="Liu J."/>
            <person name="Zhou H."/>
            <person name="Zhou W."/>
            <person name="Yu Q."/>
            <person name="An N."/>
            <person name="Chen Y."/>
            <person name="Cai Q."/>
            <person name="Wang B."/>
            <person name="Liu B."/>
            <person name="Min J."/>
            <person name="Huang Y."/>
            <person name="Wu H."/>
            <person name="Li Z."/>
            <person name="Zhang Y."/>
            <person name="Yin Y."/>
            <person name="Song W."/>
            <person name="Jiang J."/>
            <person name="Jackson S.A."/>
            <person name="Wing R.A."/>
            <person name="Wang J."/>
            <person name="Chen M."/>
        </authorList>
    </citation>
    <scope>NUCLEOTIDE SEQUENCE [LARGE SCALE GENOMIC DNA]</scope>
    <source>
        <strain evidence="2">cv. IRGC 101232</strain>
    </source>
</reference>
<dbReference type="EnsemblPlants" id="OB04G37200.1">
    <property type="protein sequence ID" value="OB04G37200.1"/>
    <property type="gene ID" value="OB04G37200"/>
</dbReference>
<feature type="region of interest" description="Disordered" evidence="1">
    <location>
        <begin position="18"/>
        <end position="44"/>
    </location>
</feature>
<keyword evidence="3" id="KW-1185">Reference proteome</keyword>
<proteinExistence type="predicted"/>
<evidence type="ECO:0000313" key="2">
    <source>
        <dbReference type="EnsemblPlants" id="OB04G37200.1"/>
    </source>
</evidence>
<dbReference type="AlphaFoldDB" id="J3M2U5"/>
<sequence length="79" mass="9012">MLNNIEMLCRGCGTYIGERNAGPIQNQKKKKKQRPKYSSCHAQHRPTFSRESLGPFTIGRVLLRKQAQAAIRLERISSL</sequence>
<evidence type="ECO:0000313" key="3">
    <source>
        <dbReference type="Proteomes" id="UP000006038"/>
    </source>
</evidence>